<accession>A0A5B8TRA7</accession>
<name>A0A5B8TRA7_9LACO</name>
<sequence>MENGRLQWPTNQNALRKLNAKQLRRLLSGWSLDATIHKTCPPGHEK</sequence>
<proteinExistence type="predicted"/>
<gene>
    <name evidence="1" type="ORF">FGL77_04705</name>
</gene>
<dbReference type="AlphaFoldDB" id="A0A5B8TRA7"/>
<dbReference type="Proteomes" id="UP000321772">
    <property type="component" value="Chromosome"/>
</dbReference>
<dbReference type="EMBL" id="CP042392">
    <property type="protein sequence ID" value="QEA54424.1"/>
    <property type="molecule type" value="Genomic_DNA"/>
</dbReference>
<protein>
    <submittedName>
        <fullName evidence="1">Transposase</fullName>
    </submittedName>
</protein>
<reference evidence="1 2" key="1">
    <citation type="submission" date="2019-06" db="EMBL/GenBank/DDBJ databases">
        <title>Genome analyses of bacteria isolated from kimchi.</title>
        <authorList>
            <person name="Lee S."/>
            <person name="Ahn S."/>
            <person name="Roh S."/>
        </authorList>
    </citation>
    <scope>NUCLEOTIDE SEQUENCE [LARGE SCALE GENOMIC DNA]</scope>
    <source>
        <strain evidence="1 2">CBA3616</strain>
    </source>
</reference>
<evidence type="ECO:0000313" key="2">
    <source>
        <dbReference type="Proteomes" id="UP000321772"/>
    </source>
</evidence>
<organism evidence="1 2">
    <name type="scientific">Loigolactobacillus coryniformis</name>
    <dbReference type="NCBI Taxonomy" id="1610"/>
    <lineage>
        <taxon>Bacteria</taxon>
        <taxon>Bacillati</taxon>
        <taxon>Bacillota</taxon>
        <taxon>Bacilli</taxon>
        <taxon>Lactobacillales</taxon>
        <taxon>Lactobacillaceae</taxon>
        <taxon>Loigolactobacillus</taxon>
    </lineage>
</organism>
<dbReference type="RefSeq" id="WP_146990974.1">
    <property type="nucleotide sequence ID" value="NZ_CP042392.1"/>
</dbReference>
<evidence type="ECO:0000313" key="1">
    <source>
        <dbReference type="EMBL" id="QEA54424.1"/>
    </source>
</evidence>